<reference evidence="2" key="2">
    <citation type="submission" date="2022-01" db="EMBL/GenBank/DDBJ databases">
        <authorList>
            <person name="Yamashiro T."/>
            <person name="Shiraishi A."/>
            <person name="Satake H."/>
            <person name="Nakayama K."/>
        </authorList>
    </citation>
    <scope>NUCLEOTIDE SEQUENCE</scope>
</reference>
<name>A0ABQ5G136_9ASTR</name>
<feature type="region of interest" description="Disordered" evidence="1">
    <location>
        <begin position="52"/>
        <end position="76"/>
    </location>
</feature>
<gene>
    <name evidence="2" type="ORF">Tco_1020162</name>
</gene>
<evidence type="ECO:0000313" key="2">
    <source>
        <dbReference type="EMBL" id="GJT68682.1"/>
    </source>
</evidence>
<sequence>MDQAKSSSILASREDCAYWFLSFHQLGSIIKIGKARRQARVVLSEDEAFEDDSSKQGRKLSDEEVQEKASTYASEEVPRVSTTELSLGTAGGTIIYTRRSVWDFNQNLSLWNKNEIMNVDKQSLLQKKISEKVVEEEIDTQEELKEGFKEPGAKRKKSFPRKSTRKRQKLEEDAEKYELKGFLDIVPREEVPIEVESISTKFPIMDWKTCVLTETFMYYQVFRGDESSKQL</sequence>
<dbReference type="EMBL" id="BQNB010017920">
    <property type="protein sequence ID" value="GJT68682.1"/>
    <property type="molecule type" value="Genomic_DNA"/>
</dbReference>
<organism evidence="2 3">
    <name type="scientific">Tanacetum coccineum</name>
    <dbReference type="NCBI Taxonomy" id="301880"/>
    <lineage>
        <taxon>Eukaryota</taxon>
        <taxon>Viridiplantae</taxon>
        <taxon>Streptophyta</taxon>
        <taxon>Embryophyta</taxon>
        <taxon>Tracheophyta</taxon>
        <taxon>Spermatophyta</taxon>
        <taxon>Magnoliopsida</taxon>
        <taxon>eudicotyledons</taxon>
        <taxon>Gunneridae</taxon>
        <taxon>Pentapetalae</taxon>
        <taxon>asterids</taxon>
        <taxon>campanulids</taxon>
        <taxon>Asterales</taxon>
        <taxon>Asteraceae</taxon>
        <taxon>Asteroideae</taxon>
        <taxon>Anthemideae</taxon>
        <taxon>Anthemidinae</taxon>
        <taxon>Tanacetum</taxon>
    </lineage>
</organism>
<evidence type="ECO:0000256" key="1">
    <source>
        <dbReference type="SAM" id="MobiDB-lite"/>
    </source>
</evidence>
<accession>A0ABQ5G136</accession>
<feature type="compositionally biased region" description="Basic residues" evidence="1">
    <location>
        <begin position="154"/>
        <end position="167"/>
    </location>
</feature>
<protein>
    <submittedName>
        <fullName evidence="2">Uncharacterized protein</fullName>
    </submittedName>
</protein>
<keyword evidence="3" id="KW-1185">Reference proteome</keyword>
<proteinExistence type="predicted"/>
<feature type="compositionally biased region" description="Basic and acidic residues" evidence="1">
    <location>
        <begin position="52"/>
        <end position="62"/>
    </location>
</feature>
<dbReference type="Proteomes" id="UP001151760">
    <property type="component" value="Unassembled WGS sequence"/>
</dbReference>
<comment type="caution">
    <text evidence="2">The sequence shown here is derived from an EMBL/GenBank/DDBJ whole genome shotgun (WGS) entry which is preliminary data.</text>
</comment>
<reference evidence="2" key="1">
    <citation type="journal article" date="2022" name="Int. J. Mol. Sci.">
        <title>Draft Genome of Tanacetum Coccineum: Genomic Comparison of Closely Related Tanacetum-Family Plants.</title>
        <authorList>
            <person name="Yamashiro T."/>
            <person name="Shiraishi A."/>
            <person name="Nakayama K."/>
            <person name="Satake H."/>
        </authorList>
    </citation>
    <scope>NUCLEOTIDE SEQUENCE</scope>
</reference>
<feature type="region of interest" description="Disordered" evidence="1">
    <location>
        <begin position="143"/>
        <end position="167"/>
    </location>
</feature>
<evidence type="ECO:0000313" key="3">
    <source>
        <dbReference type="Proteomes" id="UP001151760"/>
    </source>
</evidence>
<feature type="compositionally biased region" description="Basic and acidic residues" evidence="1">
    <location>
        <begin position="143"/>
        <end position="153"/>
    </location>
</feature>